<dbReference type="RefSeq" id="WP_377300783.1">
    <property type="nucleotide sequence ID" value="NZ_CP180191.1"/>
</dbReference>
<proteinExistence type="predicted"/>
<organism evidence="1 2">
    <name type="scientific">Piscinibacterium candidicorallinum</name>
    <dbReference type="NCBI Taxonomy" id="1793872"/>
    <lineage>
        <taxon>Bacteria</taxon>
        <taxon>Pseudomonadati</taxon>
        <taxon>Pseudomonadota</taxon>
        <taxon>Betaproteobacteria</taxon>
        <taxon>Burkholderiales</taxon>
        <taxon>Piscinibacterium</taxon>
    </lineage>
</organism>
<evidence type="ECO:0000313" key="2">
    <source>
        <dbReference type="Proteomes" id="UP001595556"/>
    </source>
</evidence>
<dbReference type="PANTHER" id="PTHR43737">
    <property type="entry name" value="BLL7424 PROTEIN"/>
    <property type="match status" value="1"/>
</dbReference>
<accession>A0ABV7H1P7</accession>
<dbReference type="EMBL" id="JBHRTI010000003">
    <property type="protein sequence ID" value="MFC3146513.1"/>
    <property type="molecule type" value="Genomic_DNA"/>
</dbReference>
<dbReference type="InterPro" id="IPR014917">
    <property type="entry name" value="DUF1800"/>
</dbReference>
<keyword evidence="2" id="KW-1185">Reference proteome</keyword>
<protein>
    <submittedName>
        <fullName evidence="1">DUF1800 family protein</fullName>
    </submittedName>
</protein>
<gene>
    <name evidence="1" type="ORF">ACFOEN_02525</name>
</gene>
<reference evidence="2" key="1">
    <citation type="journal article" date="2019" name="Int. J. Syst. Evol. Microbiol.">
        <title>The Global Catalogue of Microorganisms (GCM) 10K type strain sequencing project: providing services to taxonomists for standard genome sequencing and annotation.</title>
        <authorList>
            <consortium name="The Broad Institute Genomics Platform"/>
            <consortium name="The Broad Institute Genome Sequencing Center for Infectious Disease"/>
            <person name="Wu L."/>
            <person name="Ma J."/>
        </authorList>
    </citation>
    <scope>NUCLEOTIDE SEQUENCE [LARGE SCALE GENOMIC DNA]</scope>
    <source>
        <strain evidence="2">KCTC 52168</strain>
    </source>
</reference>
<comment type="caution">
    <text evidence="1">The sequence shown here is derived from an EMBL/GenBank/DDBJ whole genome shotgun (WGS) entry which is preliminary data.</text>
</comment>
<dbReference type="Pfam" id="PF08811">
    <property type="entry name" value="DUF1800"/>
    <property type="match status" value="1"/>
</dbReference>
<dbReference type="PANTHER" id="PTHR43737:SF1">
    <property type="entry name" value="DUF1501 DOMAIN-CONTAINING PROTEIN"/>
    <property type="match status" value="1"/>
</dbReference>
<evidence type="ECO:0000313" key="1">
    <source>
        <dbReference type="EMBL" id="MFC3146513.1"/>
    </source>
</evidence>
<dbReference type="Proteomes" id="UP001595556">
    <property type="component" value="Unassembled WGS sequence"/>
</dbReference>
<name>A0ABV7H1P7_9BURK</name>
<sequence>MPTAIEASRFLQQMSFGPNEAEIAAVQSKGFRQYLLDQFSAPASMYASGGSDEINTTMEKDFCNAKFPQGGTARDNCWRDWYSSEPLKWDFFRQAVENPDQLRQRMAHALAQIVVVSDRETEGTYGMREYYQMLRNNAFGNYRTILREVTLSPLMGDYLDMVNNEAAAPNENFARELLQLFSIGVCELNLDGTLKGGKCTATYDNTTVRNYSYALTGWTYPAGGKNPWCNNGVCGGWQNNAYYRGRMVSVAAQHDKTERVLLSGTTVPASRTPDQALNSVLDSVMNHPNTAPFISKQLIQFFVTSNPSPGYVSRVATVFNSGTFDGITGGTGKGDLRAVIAAILLDPEARDMNRMTDASFGKLREPILYMTGALRAFGGVTDGVPLGRWWFGDAMGQPVFSSPSVFNYYPPDYPLPGNAGLLAPQFGIAGASTVMGRSNFANSLFMWWYNKGGTYAPDATVFNGRGTRVNYSLFEADAVDAGKLVDRLNLLLLNGRLSAQERAQVVTAVETWTTNENSWLTRTDIASNYQRERIKQAAYILLSSPQYQVQR</sequence>